<evidence type="ECO:0000256" key="1">
    <source>
        <dbReference type="SAM" id="MobiDB-lite"/>
    </source>
</evidence>
<name>A0A2W7NBS5_9RHOB</name>
<evidence type="ECO:0000313" key="4">
    <source>
        <dbReference type="Proteomes" id="UP000248916"/>
    </source>
</evidence>
<dbReference type="EMBL" id="QKZL01000004">
    <property type="protein sequence ID" value="PZX17598.1"/>
    <property type="molecule type" value="Genomic_DNA"/>
</dbReference>
<dbReference type="Proteomes" id="UP000248916">
    <property type="component" value="Unassembled WGS sequence"/>
</dbReference>
<sequence length="304" mass="33874">MFFSVLGGSLRKSPKTFSQVPYRFLKALAFLSARLTMRFSTLIVVVIMMLMLNVATLTATGIAAAAGSILARAGLSTVADANATKLKKAQAKLVEQDKKLKSVKKQYQQQTSRLEASKRQVASQSGELAQARQEMDRQRRSISDLSGQNDRLTRKISDLETVRYRGSIRTTKDAVSDFARRMSRRTTVAAGRNLATIPAEAIPIFGIAVIIGATTWELNDSCGMMQDIHELNVAFDPSLENDTEHLEVCGMKVPTRAEVWDRVKSAPAETLSEHYEHLNLPSLELPKWWNWLISRAERFAAIMD</sequence>
<gene>
    <name evidence="3" type="ORF">LX81_01323</name>
</gene>
<dbReference type="AlphaFoldDB" id="A0A2W7NBS5"/>
<feature type="compositionally biased region" description="Basic and acidic residues" evidence="1">
    <location>
        <begin position="133"/>
        <end position="142"/>
    </location>
</feature>
<comment type="caution">
    <text evidence="3">The sequence shown here is derived from an EMBL/GenBank/DDBJ whole genome shotgun (WGS) entry which is preliminary data.</text>
</comment>
<reference evidence="3 4" key="1">
    <citation type="submission" date="2018-06" db="EMBL/GenBank/DDBJ databases">
        <title>Genomic Encyclopedia of Archaeal and Bacterial Type Strains, Phase II (KMG-II): from individual species to whole genera.</title>
        <authorList>
            <person name="Goeker M."/>
        </authorList>
    </citation>
    <scope>NUCLEOTIDE SEQUENCE [LARGE SCALE GENOMIC DNA]</scope>
    <source>
        <strain evidence="3 4">DSM 22009</strain>
    </source>
</reference>
<accession>A0A2W7NBS5</accession>
<evidence type="ECO:0000256" key="2">
    <source>
        <dbReference type="SAM" id="Phobius"/>
    </source>
</evidence>
<dbReference type="OrthoDB" id="7743350at2"/>
<keyword evidence="2" id="KW-0472">Membrane</keyword>
<organism evidence="3 4">
    <name type="scientific">Palleronia aestuarii</name>
    <dbReference type="NCBI Taxonomy" id="568105"/>
    <lineage>
        <taxon>Bacteria</taxon>
        <taxon>Pseudomonadati</taxon>
        <taxon>Pseudomonadota</taxon>
        <taxon>Alphaproteobacteria</taxon>
        <taxon>Rhodobacterales</taxon>
        <taxon>Roseobacteraceae</taxon>
        <taxon>Palleronia</taxon>
    </lineage>
</organism>
<feature type="transmembrane region" description="Helical" evidence="2">
    <location>
        <begin position="42"/>
        <end position="66"/>
    </location>
</feature>
<evidence type="ECO:0000313" key="3">
    <source>
        <dbReference type="EMBL" id="PZX17598.1"/>
    </source>
</evidence>
<keyword evidence="2" id="KW-1133">Transmembrane helix</keyword>
<protein>
    <submittedName>
        <fullName evidence="3">Uncharacterized protein</fullName>
    </submittedName>
</protein>
<keyword evidence="4" id="KW-1185">Reference proteome</keyword>
<keyword evidence="2" id="KW-0812">Transmembrane</keyword>
<feature type="compositionally biased region" description="Polar residues" evidence="1">
    <location>
        <begin position="114"/>
        <end position="127"/>
    </location>
</feature>
<feature type="region of interest" description="Disordered" evidence="1">
    <location>
        <begin position="114"/>
        <end position="147"/>
    </location>
</feature>
<proteinExistence type="predicted"/>